<dbReference type="EMBL" id="CP053189">
    <property type="protein sequence ID" value="QJS13952.1"/>
    <property type="molecule type" value="Genomic_DNA"/>
</dbReference>
<evidence type="ECO:0000256" key="1">
    <source>
        <dbReference type="ARBA" id="ARBA00023015"/>
    </source>
</evidence>
<dbReference type="Gene3D" id="3.30.450.40">
    <property type="match status" value="1"/>
</dbReference>
<dbReference type="RefSeq" id="WP_171159346.1">
    <property type="nucleotide sequence ID" value="NZ_CP053189.1"/>
</dbReference>
<dbReference type="SUPFAM" id="SSF55781">
    <property type="entry name" value="GAF domain-like"/>
    <property type="match status" value="1"/>
</dbReference>
<dbReference type="PROSITE" id="PS51078">
    <property type="entry name" value="ICLR_ED"/>
    <property type="match status" value="1"/>
</dbReference>
<dbReference type="SUPFAM" id="SSF46785">
    <property type="entry name" value="Winged helix' DNA-binding domain"/>
    <property type="match status" value="1"/>
</dbReference>
<dbReference type="Proteomes" id="UP000502641">
    <property type="component" value="Chromosome"/>
</dbReference>
<accession>A0A6M4PSL0</accession>
<dbReference type="KEGG" id="sarg:HKX69_34390"/>
<reference evidence="6 7" key="1">
    <citation type="submission" date="2020-05" db="EMBL/GenBank/DDBJ databases">
        <authorList>
            <person name="Li K."/>
        </authorList>
    </citation>
    <scope>NUCLEOTIDE SEQUENCE [LARGE SCALE GENOMIC DNA]</scope>
    <source>
        <strain evidence="7">jing01</strain>
    </source>
</reference>
<dbReference type="InterPro" id="IPR005471">
    <property type="entry name" value="Tscrpt_reg_IclR_N"/>
</dbReference>
<dbReference type="InterPro" id="IPR050707">
    <property type="entry name" value="HTH_MetabolicPath_Reg"/>
</dbReference>
<dbReference type="PANTHER" id="PTHR30136">
    <property type="entry name" value="HELIX-TURN-HELIX TRANSCRIPTIONAL REGULATOR, ICLR FAMILY"/>
    <property type="match status" value="1"/>
</dbReference>
<dbReference type="InterPro" id="IPR036388">
    <property type="entry name" value="WH-like_DNA-bd_sf"/>
</dbReference>
<dbReference type="SMART" id="SM00346">
    <property type="entry name" value="HTH_ICLR"/>
    <property type="match status" value="1"/>
</dbReference>
<dbReference type="Pfam" id="PF01614">
    <property type="entry name" value="IclR_C"/>
    <property type="match status" value="1"/>
</dbReference>
<dbReference type="PROSITE" id="PS51077">
    <property type="entry name" value="HTH_ICLR"/>
    <property type="match status" value="1"/>
</dbReference>
<dbReference type="Pfam" id="PF09339">
    <property type="entry name" value="HTH_IclR"/>
    <property type="match status" value="1"/>
</dbReference>
<dbReference type="InterPro" id="IPR036390">
    <property type="entry name" value="WH_DNA-bd_sf"/>
</dbReference>
<keyword evidence="1" id="KW-0805">Transcription regulation</keyword>
<evidence type="ECO:0000313" key="7">
    <source>
        <dbReference type="Proteomes" id="UP000502641"/>
    </source>
</evidence>
<proteinExistence type="predicted"/>
<sequence length="263" mass="28202">MTDESTRPAGDNKGGSANLRALERALDVLETFNDSKVPLRLTDIAKRTNLHLATAQRILTVLERRGYVSRADRDYRMGLAPLLAAHTYLTTSQLTLIATPVLQELMLATGLTASLFVRIDHARVAVQRIEGPTPLRYQLPIGQQLPLHKGIGKLLLADLDDGEVEELVAASLAATPPAEREDISLSALLAQLPELRAQGYIVAANERVAGTAAVAAPVIDSADGRYMAIASVTGLSKDIDDARAEALVVEVRRAADAISTRLS</sequence>
<keyword evidence="2" id="KW-0238">DNA-binding</keyword>
<evidence type="ECO:0000256" key="2">
    <source>
        <dbReference type="ARBA" id="ARBA00023125"/>
    </source>
</evidence>
<name>A0A6M4PSL0_9ACTN</name>
<dbReference type="InterPro" id="IPR014757">
    <property type="entry name" value="Tscrpt_reg_IclR_C"/>
</dbReference>
<dbReference type="InterPro" id="IPR029016">
    <property type="entry name" value="GAF-like_dom_sf"/>
</dbReference>
<evidence type="ECO:0000256" key="3">
    <source>
        <dbReference type="ARBA" id="ARBA00023163"/>
    </source>
</evidence>
<feature type="domain" description="IclR-ED" evidence="5">
    <location>
        <begin position="80"/>
        <end position="263"/>
    </location>
</feature>
<dbReference type="PANTHER" id="PTHR30136:SF35">
    <property type="entry name" value="HTH-TYPE TRANSCRIPTIONAL REGULATOR RV1719"/>
    <property type="match status" value="1"/>
</dbReference>
<gene>
    <name evidence="6" type="ORF">HKX69_34390</name>
</gene>
<keyword evidence="3" id="KW-0804">Transcription</keyword>
<dbReference type="GO" id="GO:0003700">
    <property type="term" value="F:DNA-binding transcription factor activity"/>
    <property type="evidence" value="ECO:0007669"/>
    <property type="project" value="TreeGrafter"/>
</dbReference>
<evidence type="ECO:0000313" key="6">
    <source>
        <dbReference type="EMBL" id="QJS13952.1"/>
    </source>
</evidence>
<dbReference type="GO" id="GO:0045892">
    <property type="term" value="P:negative regulation of DNA-templated transcription"/>
    <property type="evidence" value="ECO:0007669"/>
    <property type="project" value="TreeGrafter"/>
</dbReference>
<dbReference type="AlphaFoldDB" id="A0A6M4PSL0"/>
<feature type="domain" description="HTH iclR-type" evidence="4">
    <location>
        <begin position="19"/>
        <end position="79"/>
    </location>
</feature>
<dbReference type="GO" id="GO:0003677">
    <property type="term" value="F:DNA binding"/>
    <property type="evidence" value="ECO:0007669"/>
    <property type="project" value="UniProtKB-KW"/>
</dbReference>
<protein>
    <submittedName>
        <fullName evidence="6">IclR family transcriptional regulator</fullName>
    </submittedName>
</protein>
<keyword evidence="7" id="KW-1185">Reference proteome</keyword>
<dbReference type="Gene3D" id="1.10.10.10">
    <property type="entry name" value="Winged helix-like DNA-binding domain superfamily/Winged helix DNA-binding domain"/>
    <property type="match status" value="1"/>
</dbReference>
<evidence type="ECO:0000259" key="5">
    <source>
        <dbReference type="PROSITE" id="PS51078"/>
    </source>
</evidence>
<organism evidence="6 7">
    <name type="scientific">Streptomyces argyrophylli</name>
    <dbReference type="NCBI Taxonomy" id="2726118"/>
    <lineage>
        <taxon>Bacteria</taxon>
        <taxon>Bacillati</taxon>
        <taxon>Actinomycetota</taxon>
        <taxon>Actinomycetes</taxon>
        <taxon>Kitasatosporales</taxon>
        <taxon>Streptomycetaceae</taxon>
        <taxon>Streptomyces</taxon>
    </lineage>
</organism>
<evidence type="ECO:0000259" key="4">
    <source>
        <dbReference type="PROSITE" id="PS51077"/>
    </source>
</evidence>